<protein>
    <submittedName>
        <fullName evidence="2">Uncharacterized protein</fullName>
    </submittedName>
</protein>
<reference evidence="2" key="1">
    <citation type="submission" date="2022-11" db="EMBL/GenBank/DDBJ databases">
        <authorList>
            <person name="Petersen C."/>
        </authorList>
    </citation>
    <scope>NUCLEOTIDE SEQUENCE</scope>
    <source>
        <strain evidence="2">IBT 34128</strain>
    </source>
</reference>
<name>A0A9W9K4C6_9EURO</name>
<keyword evidence="3" id="KW-1185">Reference proteome</keyword>
<gene>
    <name evidence="2" type="ORF">NUU61_006537</name>
</gene>
<evidence type="ECO:0000313" key="2">
    <source>
        <dbReference type="EMBL" id="KAJ5091667.1"/>
    </source>
</evidence>
<dbReference type="GeneID" id="81396234"/>
<proteinExistence type="predicted"/>
<organism evidence="2 3">
    <name type="scientific">Penicillium alfredii</name>
    <dbReference type="NCBI Taxonomy" id="1506179"/>
    <lineage>
        <taxon>Eukaryota</taxon>
        <taxon>Fungi</taxon>
        <taxon>Dikarya</taxon>
        <taxon>Ascomycota</taxon>
        <taxon>Pezizomycotina</taxon>
        <taxon>Eurotiomycetes</taxon>
        <taxon>Eurotiomycetidae</taxon>
        <taxon>Eurotiales</taxon>
        <taxon>Aspergillaceae</taxon>
        <taxon>Penicillium</taxon>
    </lineage>
</organism>
<feature type="chain" id="PRO_5040850700" evidence="1">
    <location>
        <begin position="19"/>
        <end position="504"/>
    </location>
</feature>
<dbReference type="Proteomes" id="UP001141434">
    <property type="component" value="Unassembled WGS sequence"/>
</dbReference>
<comment type="caution">
    <text evidence="2">The sequence shown here is derived from an EMBL/GenBank/DDBJ whole genome shotgun (WGS) entry which is preliminary data.</text>
</comment>
<dbReference type="AlphaFoldDB" id="A0A9W9K4C6"/>
<feature type="signal peptide" evidence="1">
    <location>
        <begin position="1"/>
        <end position="18"/>
    </location>
</feature>
<dbReference type="EMBL" id="JAPMSZ010000009">
    <property type="protein sequence ID" value="KAJ5091667.1"/>
    <property type="molecule type" value="Genomic_DNA"/>
</dbReference>
<dbReference type="OrthoDB" id="4343009at2759"/>
<dbReference type="RefSeq" id="XP_056509865.1">
    <property type="nucleotide sequence ID" value="XM_056657065.1"/>
</dbReference>
<evidence type="ECO:0000256" key="1">
    <source>
        <dbReference type="SAM" id="SignalP"/>
    </source>
</evidence>
<reference evidence="2" key="2">
    <citation type="journal article" date="2023" name="IMA Fungus">
        <title>Comparative genomic study of the Penicillium genus elucidates a diverse pangenome and 15 lateral gene transfer events.</title>
        <authorList>
            <person name="Petersen C."/>
            <person name="Sorensen T."/>
            <person name="Nielsen M.R."/>
            <person name="Sondergaard T.E."/>
            <person name="Sorensen J.L."/>
            <person name="Fitzpatrick D.A."/>
            <person name="Frisvad J.C."/>
            <person name="Nielsen K.L."/>
        </authorList>
    </citation>
    <scope>NUCLEOTIDE SEQUENCE</scope>
    <source>
        <strain evidence="2">IBT 34128</strain>
    </source>
</reference>
<keyword evidence="1" id="KW-0732">Signal</keyword>
<evidence type="ECO:0000313" key="3">
    <source>
        <dbReference type="Proteomes" id="UP001141434"/>
    </source>
</evidence>
<sequence>MRVLLLLLGSLLVLSINALPGRKNTLHERINKNDPDEFPNWCEVCKSSHNRTSKSWQRLEMDDWLGTMSDSLWDGTDDSFKGSFVEGIESKIEGDFGGIKCTFDDCGFDFAAVTDLCMAKGWNAFYLYVLFAISNLQLYLKSLRESFEHVCQNAADDAGLLTDTFADHDSSPDKSPSSALIITSAVMAGIAALIIPGGEALMPAMAGAGAASAQFGIANGILTAIKDAEPNPALSFDKQSAVLSHTISEASTTFWDRITKWGANILEKNVDIDSLSGGKSPYHQQMNSAPWALHGGKFSRESTSDTYKGFKDSSRVALRSGQVSWLWGQEQIFIVKVSEPINGKAPCDMDLDGTLDLKARVCEDGTAWFFIKNTGLDDDWQAFDEVPGYKSLNDWDLDPLTFAKAAEASQKACDCWKPVRKPGETIDFMQGEHSPKGSYMVNLPVCDLDRMKSEGAWKGSPTSNQDVGERTDDVWVRFYINNACWKQKVDGAAWPYEKLERPKK</sequence>
<accession>A0A9W9K4C6</accession>